<comment type="cofactor">
    <cofactor evidence="2">
        <name>a divalent metal cation</name>
        <dbReference type="ChEBI" id="CHEBI:60240"/>
    </cofactor>
</comment>
<dbReference type="GO" id="GO:0046872">
    <property type="term" value="F:metal ion binding"/>
    <property type="evidence" value="ECO:0007669"/>
    <property type="project" value="UniProtKB-KW"/>
</dbReference>
<reference evidence="4" key="1">
    <citation type="submission" date="2020-10" db="EMBL/GenBank/DDBJ databases">
        <authorList>
            <person name="Gilroy R."/>
        </authorList>
    </citation>
    <scope>NUCLEOTIDE SEQUENCE</scope>
    <source>
        <strain evidence="4">D5-748</strain>
    </source>
</reference>
<dbReference type="Gene3D" id="3.60.21.10">
    <property type="match status" value="1"/>
</dbReference>
<feature type="domain" description="Calcineurin-like phosphoesterase" evidence="3">
    <location>
        <begin position="1"/>
        <end position="149"/>
    </location>
</feature>
<evidence type="ECO:0000259" key="3">
    <source>
        <dbReference type="Pfam" id="PF12850"/>
    </source>
</evidence>
<comment type="caution">
    <text evidence="4">The sequence shown here is derived from an EMBL/GenBank/DDBJ whole genome shotgun (WGS) entry which is preliminary data.</text>
</comment>
<comment type="similarity">
    <text evidence="1 2">Belongs to the metallophosphoesterase superfamily. YfcE family.</text>
</comment>
<gene>
    <name evidence="4" type="ORF">IAC23_00935</name>
</gene>
<organism evidence="4 5">
    <name type="scientific">Candidatus Cryptobacteroides merdavium</name>
    <dbReference type="NCBI Taxonomy" id="2840769"/>
    <lineage>
        <taxon>Bacteria</taxon>
        <taxon>Pseudomonadati</taxon>
        <taxon>Bacteroidota</taxon>
        <taxon>Bacteroidia</taxon>
        <taxon>Bacteroidales</taxon>
        <taxon>Candidatus Cryptobacteroides</taxon>
    </lineage>
</organism>
<evidence type="ECO:0000313" key="5">
    <source>
        <dbReference type="Proteomes" id="UP000823619"/>
    </source>
</evidence>
<dbReference type="InterPro" id="IPR000979">
    <property type="entry name" value="Phosphodiesterase_MJ0936/Vps29"/>
</dbReference>
<name>A0A9D9EDA9_9BACT</name>
<dbReference type="EMBL" id="JADIMO010000015">
    <property type="protein sequence ID" value="MBO8444245.1"/>
    <property type="molecule type" value="Genomic_DNA"/>
</dbReference>
<dbReference type="Proteomes" id="UP000823619">
    <property type="component" value="Unassembled WGS sequence"/>
</dbReference>
<proteinExistence type="inferred from homology"/>
<dbReference type="SUPFAM" id="SSF56300">
    <property type="entry name" value="Metallo-dependent phosphatases"/>
    <property type="match status" value="1"/>
</dbReference>
<keyword evidence="2" id="KW-0479">Metal-binding</keyword>
<dbReference type="EC" id="3.1.4.-" evidence="2"/>
<dbReference type="NCBIfam" id="TIGR00040">
    <property type="entry name" value="yfcE"/>
    <property type="match status" value="1"/>
</dbReference>
<reference evidence="4" key="2">
    <citation type="journal article" date="2021" name="PeerJ">
        <title>Extensive microbial diversity within the chicken gut microbiome revealed by metagenomics and culture.</title>
        <authorList>
            <person name="Gilroy R."/>
            <person name="Ravi A."/>
            <person name="Getino M."/>
            <person name="Pursley I."/>
            <person name="Horton D.L."/>
            <person name="Alikhan N.F."/>
            <person name="Baker D."/>
            <person name="Gharbi K."/>
            <person name="Hall N."/>
            <person name="Watson M."/>
            <person name="Adriaenssens E.M."/>
            <person name="Foster-Nyarko E."/>
            <person name="Jarju S."/>
            <person name="Secka A."/>
            <person name="Antonio M."/>
            <person name="Oren A."/>
            <person name="Chaudhuri R.R."/>
            <person name="La Ragione R."/>
            <person name="Hildebrand F."/>
            <person name="Pallen M.J."/>
        </authorList>
    </citation>
    <scope>NUCLEOTIDE SEQUENCE</scope>
    <source>
        <strain evidence="4">D5-748</strain>
    </source>
</reference>
<dbReference type="InterPro" id="IPR024654">
    <property type="entry name" value="Calcineurin-like_PHP_lpxH"/>
</dbReference>
<dbReference type="AlphaFoldDB" id="A0A9D9EDA9"/>
<sequence>MYIGLISDTHGVFDGPLMDFLQPVDEIWHAGDFGGLETAQKIASFKPLKGVYGNCDSQDLRLEYPMFQLFDCCGMKVLMIHIGGYPGRYDPRARALIDEHRPDIFVCGHSHILRVMNDRKRNMMVINPGAAGIYGFHTVRTALRFHIDAGKIHDMEVYELDKPGRGGR</sequence>
<dbReference type="GO" id="GO:0016787">
    <property type="term" value="F:hydrolase activity"/>
    <property type="evidence" value="ECO:0007669"/>
    <property type="project" value="UniProtKB-UniRule"/>
</dbReference>
<dbReference type="InterPro" id="IPR029052">
    <property type="entry name" value="Metallo-depent_PP-like"/>
</dbReference>
<evidence type="ECO:0000256" key="1">
    <source>
        <dbReference type="ARBA" id="ARBA00008950"/>
    </source>
</evidence>
<dbReference type="Pfam" id="PF12850">
    <property type="entry name" value="Metallophos_2"/>
    <property type="match status" value="1"/>
</dbReference>
<evidence type="ECO:0000313" key="4">
    <source>
        <dbReference type="EMBL" id="MBO8444245.1"/>
    </source>
</evidence>
<evidence type="ECO:0000256" key="2">
    <source>
        <dbReference type="RuleBase" id="RU362039"/>
    </source>
</evidence>
<accession>A0A9D9EDA9</accession>
<protein>
    <recommendedName>
        <fullName evidence="2">Phosphoesterase</fullName>
        <ecNumber evidence="2">3.1.4.-</ecNumber>
    </recommendedName>
</protein>